<dbReference type="InterPro" id="IPR037278">
    <property type="entry name" value="ARFGAP/RecO"/>
</dbReference>
<dbReference type="GO" id="GO:0006310">
    <property type="term" value="P:DNA recombination"/>
    <property type="evidence" value="ECO:0007669"/>
    <property type="project" value="UniProtKB-UniRule"/>
</dbReference>
<feature type="domain" description="DNA replication/recombination mediator RecO N-terminal" evidence="9">
    <location>
        <begin position="12"/>
        <end position="85"/>
    </location>
</feature>
<dbReference type="HAMAP" id="MF_00201">
    <property type="entry name" value="RecO"/>
    <property type="match status" value="1"/>
</dbReference>
<dbReference type="SUPFAM" id="SSF50249">
    <property type="entry name" value="Nucleic acid-binding proteins"/>
    <property type="match status" value="1"/>
</dbReference>
<dbReference type="PANTHER" id="PTHR33991">
    <property type="entry name" value="DNA REPAIR PROTEIN RECO"/>
    <property type="match status" value="1"/>
</dbReference>
<dbReference type="PANTHER" id="PTHR33991:SF1">
    <property type="entry name" value="DNA REPAIR PROTEIN RECO"/>
    <property type="match status" value="1"/>
</dbReference>
<evidence type="ECO:0000256" key="7">
    <source>
        <dbReference type="ARBA" id="ARBA00033409"/>
    </source>
</evidence>
<evidence type="ECO:0000313" key="10">
    <source>
        <dbReference type="EMBL" id="QNV39009.1"/>
    </source>
</evidence>
<keyword evidence="4 8" id="KW-0227">DNA damage</keyword>
<dbReference type="GO" id="GO:0006302">
    <property type="term" value="P:double-strand break repair"/>
    <property type="evidence" value="ECO:0007669"/>
    <property type="project" value="TreeGrafter"/>
</dbReference>
<dbReference type="InterPro" id="IPR022572">
    <property type="entry name" value="DNA_rep/recomb_RecO_N"/>
</dbReference>
<dbReference type="KEGG" id="rama:IDM48_06125"/>
<dbReference type="InterPro" id="IPR042242">
    <property type="entry name" value="RecO_C"/>
</dbReference>
<keyword evidence="5 8" id="KW-0233">DNA recombination</keyword>
<dbReference type="InterPro" id="IPR003717">
    <property type="entry name" value="RecO"/>
</dbReference>
<comment type="function">
    <text evidence="1 8">Involved in DNA repair and RecF pathway recombination.</text>
</comment>
<protein>
    <recommendedName>
        <fullName evidence="3 8">DNA repair protein RecO</fullName>
    </recommendedName>
    <alternativeName>
        <fullName evidence="7 8">Recombination protein O</fullName>
    </alternativeName>
</protein>
<organism evidence="10 11">
    <name type="scientific">Rothia amarae</name>
    <dbReference type="NCBI Taxonomy" id="169480"/>
    <lineage>
        <taxon>Bacteria</taxon>
        <taxon>Bacillati</taxon>
        <taxon>Actinomycetota</taxon>
        <taxon>Actinomycetes</taxon>
        <taxon>Micrococcales</taxon>
        <taxon>Micrococcaceae</taxon>
        <taxon>Rothia</taxon>
    </lineage>
</organism>
<dbReference type="SUPFAM" id="SSF57863">
    <property type="entry name" value="ArfGap/RecO-like zinc finger"/>
    <property type="match status" value="1"/>
</dbReference>
<name>A0A7H2BH63_9MICC</name>
<evidence type="ECO:0000313" key="11">
    <source>
        <dbReference type="Proteomes" id="UP000516421"/>
    </source>
</evidence>
<evidence type="ECO:0000256" key="1">
    <source>
        <dbReference type="ARBA" id="ARBA00003065"/>
    </source>
</evidence>
<dbReference type="NCBIfam" id="TIGR00613">
    <property type="entry name" value="reco"/>
    <property type="match status" value="1"/>
</dbReference>
<comment type="similarity">
    <text evidence="2 8">Belongs to the RecO family.</text>
</comment>
<keyword evidence="11" id="KW-1185">Reference proteome</keyword>
<evidence type="ECO:0000256" key="3">
    <source>
        <dbReference type="ARBA" id="ARBA00021310"/>
    </source>
</evidence>
<accession>A0A7H2BH63</accession>
<gene>
    <name evidence="8 10" type="primary">recO</name>
    <name evidence="10" type="ORF">IDM48_06125</name>
</gene>
<evidence type="ECO:0000256" key="8">
    <source>
        <dbReference type="HAMAP-Rule" id="MF_00201"/>
    </source>
</evidence>
<dbReference type="Pfam" id="PF11967">
    <property type="entry name" value="RecO_N"/>
    <property type="match status" value="1"/>
</dbReference>
<dbReference type="Gene3D" id="1.20.1440.120">
    <property type="entry name" value="Recombination protein O, C-terminal domain"/>
    <property type="match status" value="1"/>
</dbReference>
<evidence type="ECO:0000256" key="2">
    <source>
        <dbReference type="ARBA" id="ARBA00007452"/>
    </source>
</evidence>
<evidence type="ECO:0000256" key="6">
    <source>
        <dbReference type="ARBA" id="ARBA00023204"/>
    </source>
</evidence>
<evidence type="ECO:0000256" key="5">
    <source>
        <dbReference type="ARBA" id="ARBA00023172"/>
    </source>
</evidence>
<dbReference type="GO" id="GO:0043590">
    <property type="term" value="C:bacterial nucleoid"/>
    <property type="evidence" value="ECO:0007669"/>
    <property type="project" value="TreeGrafter"/>
</dbReference>
<proteinExistence type="inferred from homology"/>
<dbReference type="Pfam" id="PF02565">
    <property type="entry name" value="RecO_C"/>
    <property type="match status" value="1"/>
</dbReference>
<evidence type="ECO:0000256" key="4">
    <source>
        <dbReference type="ARBA" id="ARBA00022763"/>
    </source>
</evidence>
<keyword evidence="6 8" id="KW-0234">DNA repair</keyword>
<dbReference type="EMBL" id="CP061538">
    <property type="protein sequence ID" value="QNV39009.1"/>
    <property type="molecule type" value="Genomic_DNA"/>
</dbReference>
<dbReference type="Gene3D" id="2.40.50.140">
    <property type="entry name" value="Nucleic acid-binding proteins"/>
    <property type="match status" value="1"/>
</dbReference>
<sequence>MSSSASSKTIFDQAIVLRGQKLGDADKIVILLTRNHGIVHAVAKGARKTTSKFGGRLEPFMLVDVSLTAGKDLYTLTQVQTVRAYTSPIMSDYSAYLAGLALIELTESLGKFEEGESSNQLFVMLAGALSSLSSQRLRPLDIVNAYFLRAISLAGWGMNPTVCSHCGSSENLRWFSAEAGLLCENCGRLEVLNVSKPVSEETLHYLSDVFLGRWESVTAISSQHSAKIAYGLISTFVHWQLEKPLKSLALIEKEF</sequence>
<dbReference type="Proteomes" id="UP000516421">
    <property type="component" value="Chromosome"/>
</dbReference>
<reference evidence="10 11" key="1">
    <citation type="submission" date="2020-09" db="EMBL/GenBank/DDBJ databases">
        <title>Investigation of environmental microbe.</title>
        <authorList>
            <person name="Ou Y."/>
            <person name="Kang Q."/>
        </authorList>
    </citation>
    <scope>NUCLEOTIDE SEQUENCE [LARGE SCALE GENOMIC DNA]</scope>
    <source>
        <strain evidence="10 11">KJZ-9</strain>
    </source>
</reference>
<evidence type="ECO:0000259" key="9">
    <source>
        <dbReference type="Pfam" id="PF11967"/>
    </source>
</evidence>
<dbReference type="AlphaFoldDB" id="A0A7H2BH63"/>
<dbReference type="InterPro" id="IPR012340">
    <property type="entry name" value="NA-bd_OB-fold"/>
</dbReference>
<dbReference type="RefSeq" id="WP_186303226.1">
    <property type="nucleotide sequence ID" value="NZ_CP061538.1"/>
</dbReference>